<accession>A0A370H8M7</accession>
<organism evidence="2 3">
    <name type="scientific">Nocardia mexicana</name>
    <dbReference type="NCBI Taxonomy" id="279262"/>
    <lineage>
        <taxon>Bacteria</taxon>
        <taxon>Bacillati</taxon>
        <taxon>Actinomycetota</taxon>
        <taxon>Actinomycetes</taxon>
        <taxon>Mycobacteriales</taxon>
        <taxon>Nocardiaceae</taxon>
        <taxon>Nocardia</taxon>
    </lineage>
</organism>
<dbReference type="InterPro" id="IPR000835">
    <property type="entry name" value="HTH_MarR-typ"/>
</dbReference>
<dbReference type="GO" id="GO:0003700">
    <property type="term" value="F:DNA-binding transcription factor activity"/>
    <property type="evidence" value="ECO:0007669"/>
    <property type="project" value="InterPro"/>
</dbReference>
<dbReference type="EMBL" id="QQAZ01000003">
    <property type="protein sequence ID" value="RDI53001.1"/>
    <property type="molecule type" value="Genomic_DNA"/>
</dbReference>
<proteinExistence type="predicted"/>
<dbReference type="Proteomes" id="UP000255355">
    <property type="component" value="Unassembled WGS sequence"/>
</dbReference>
<dbReference type="RefSeq" id="WP_068013215.1">
    <property type="nucleotide sequence ID" value="NZ_QQAZ01000003.1"/>
</dbReference>
<comment type="caution">
    <text evidence="2">The sequence shown here is derived from an EMBL/GenBank/DDBJ whole genome shotgun (WGS) entry which is preliminary data.</text>
</comment>
<dbReference type="OrthoDB" id="4463574at2"/>
<dbReference type="SMART" id="SM00347">
    <property type="entry name" value="HTH_MARR"/>
    <property type="match status" value="1"/>
</dbReference>
<name>A0A370H8M7_9NOCA</name>
<dbReference type="InterPro" id="IPR036388">
    <property type="entry name" value="WH-like_DNA-bd_sf"/>
</dbReference>
<dbReference type="InterPro" id="IPR039422">
    <property type="entry name" value="MarR/SlyA-like"/>
</dbReference>
<sequence length="157" mass="17560">MTRRPDPVANFPVETEVDRDVCKLVHSFTHRLEVHVRRVAEQLGLTSSQVVALRELSEPITARELAARMSCEPSNATFVLDRLEAQGLVERKPHPTDRRAKRIELTAAGHDSRAAVLARLGTGSPLTSLSTTQQRELRDLLRLLTDSAETDSRERDS</sequence>
<dbReference type="SUPFAM" id="SSF46785">
    <property type="entry name" value="Winged helix' DNA-binding domain"/>
    <property type="match status" value="1"/>
</dbReference>
<dbReference type="GO" id="GO:0006950">
    <property type="term" value="P:response to stress"/>
    <property type="evidence" value="ECO:0007669"/>
    <property type="project" value="TreeGrafter"/>
</dbReference>
<feature type="domain" description="HTH marR-type" evidence="1">
    <location>
        <begin position="18"/>
        <end position="146"/>
    </location>
</feature>
<dbReference type="PROSITE" id="PS50995">
    <property type="entry name" value="HTH_MARR_2"/>
    <property type="match status" value="1"/>
</dbReference>
<dbReference type="Pfam" id="PF01047">
    <property type="entry name" value="MarR"/>
    <property type="match status" value="1"/>
</dbReference>
<reference evidence="2 3" key="1">
    <citation type="submission" date="2018-07" db="EMBL/GenBank/DDBJ databases">
        <title>Genomic Encyclopedia of Type Strains, Phase IV (KMG-IV): sequencing the most valuable type-strain genomes for metagenomic binning, comparative biology and taxonomic classification.</title>
        <authorList>
            <person name="Goeker M."/>
        </authorList>
    </citation>
    <scope>NUCLEOTIDE SEQUENCE [LARGE SCALE GENOMIC DNA]</scope>
    <source>
        <strain evidence="2 3">DSM 44952</strain>
    </source>
</reference>
<evidence type="ECO:0000313" key="2">
    <source>
        <dbReference type="EMBL" id="RDI53001.1"/>
    </source>
</evidence>
<dbReference type="STRING" id="1210089.GCA_001613165_00445"/>
<dbReference type="InterPro" id="IPR036390">
    <property type="entry name" value="WH_DNA-bd_sf"/>
</dbReference>
<dbReference type="PANTHER" id="PTHR33164">
    <property type="entry name" value="TRANSCRIPTIONAL REGULATOR, MARR FAMILY"/>
    <property type="match status" value="1"/>
</dbReference>
<keyword evidence="3" id="KW-1185">Reference proteome</keyword>
<dbReference type="PRINTS" id="PR00598">
    <property type="entry name" value="HTHMARR"/>
</dbReference>
<dbReference type="PANTHER" id="PTHR33164:SF43">
    <property type="entry name" value="HTH-TYPE TRANSCRIPTIONAL REPRESSOR YETL"/>
    <property type="match status" value="1"/>
</dbReference>
<evidence type="ECO:0000259" key="1">
    <source>
        <dbReference type="PROSITE" id="PS50995"/>
    </source>
</evidence>
<protein>
    <submittedName>
        <fullName evidence="2">MarR family protein</fullName>
    </submittedName>
</protein>
<gene>
    <name evidence="2" type="ORF">DFR68_103389</name>
</gene>
<evidence type="ECO:0000313" key="3">
    <source>
        <dbReference type="Proteomes" id="UP000255355"/>
    </source>
</evidence>
<dbReference type="Gene3D" id="1.10.10.10">
    <property type="entry name" value="Winged helix-like DNA-binding domain superfamily/Winged helix DNA-binding domain"/>
    <property type="match status" value="1"/>
</dbReference>
<dbReference type="AlphaFoldDB" id="A0A370H8M7"/>